<reference evidence="1 2" key="1">
    <citation type="submission" date="2022-12" db="EMBL/GenBank/DDBJ databases">
        <title>Sphingomonas abieness sp. nov., an endophytic bacterium isolated from Abies koreana.</title>
        <authorList>
            <person name="Jiang L."/>
            <person name="Lee J."/>
        </authorList>
    </citation>
    <scope>NUCLEOTIDE SEQUENCE [LARGE SCALE GENOMIC DNA]</scope>
    <source>
        <strain evidence="2">PAMB 00755</strain>
    </source>
</reference>
<gene>
    <name evidence="1" type="ORF">PBT88_14670</name>
</gene>
<dbReference type="RefSeq" id="WP_270076069.1">
    <property type="nucleotide sequence ID" value="NZ_CP115174.1"/>
</dbReference>
<dbReference type="EMBL" id="CP115174">
    <property type="protein sequence ID" value="WBO21420.1"/>
    <property type="molecule type" value="Genomic_DNA"/>
</dbReference>
<protein>
    <submittedName>
        <fullName evidence="1">DUF922 domain-containing protein</fullName>
    </submittedName>
</protein>
<evidence type="ECO:0000313" key="2">
    <source>
        <dbReference type="Proteomes" id="UP001210865"/>
    </source>
</evidence>
<dbReference type="Pfam" id="PF06037">
    <property type="entry name" value="DUF922"/>
    <property type="match status" value="1"/>
</dbReference>
<proteinExistence type="predicted"/>
<dbReference type="InterPro" id="IPR010321">
    <property type="entry name" value="DUF922"/>
</dbReference>
<name>A0ABY7NKU2_9SPHN</name>
<evidence type="ECO:0000313" key="1">
    <source>
        <dbReference type="EMBL" id="WBO21420.1"/>
    </source>
</evidence>
<sequence length="180" mass="19975">MLPLIAALLLSSSVDPLAGIDGLHIAYYDVRGNSWPAIGRSIATQGMGRAGGLEIAARTSWRVRWQADSLVSGKSCRVVGAKLDYAITVMLPRLRDQDRLDPALRRRWQTYLGELKAHEAGHARYASLHIDDVKRAVLASDCAHVRQNGQHAIDAINRWETRYDMLTRHGAMQSKAPPVR</sequence>
<keyword evidence="2" id="KW-1185">Reference proteome</keyword>
<dbReference type="Proteomes" id="UP001210865">
    <property type="component" value="Chromosome"/>
</dbReference>
<accession>A0ABY7NKU2</accession>
<organism evidence="1 2">
    <name type="scientific">Sphingomonas abietis</name>
    <dbReference type="NCBI Taxonomy" id="3012344"/>
    <lineage>
        <taxon>Bacteria</taxon>
        <taxon>Pseudomonadati</taxon>
        <taxon>Pseudomonadota</taxon>
        <taxon>Alphaproteobacteria</taxon>
        <taxon>Sphingomonadales</taxon>
        <taxon>Sphingomonadaceae</taxon>
        <taxon>Sphingomonas</taxon>
    </lineage>
</organism>